<dbReference type="Proteomes" id="UP000015453">
    <property type="component" value="Unassembled WGS sequence"/>
</dbReference>
<name>S8BVS8_9LAMI</name>
<evidence type="ECO:0000313" key="2">
    <source>
        <dbReference type="Proteomes" id="UP000015453"/>
    </source>
</evidence>
<dbReference type="AlphaFoldDB" id="S8BVS8"/>
<gene>
    <name evidence="1" type="ORF">M569_16088</name>
</gene>
<proteinExistence type="predicted"/>
<protein>
    <submittedName>
        <fullName evidence="1">Uncharacterized protein</fullName>
    </submittedName>
</protein>
<evidence type="ECO:0000313" key="1">
    <source>
        <dbReference type="EMBL" id="EPS58725.1"/>
    </source>
</evidence>
<accession>S8BVS8</accession>
<keyword evidence="2" id="KW-1185">Reference proteome</keyword>
<comment type="caution">
    <text evidence="1">The sequence shown here is derived from an EMBL/GenBank/DDBJ whole genome shotgun (WGS) entry which is preliminary data.</text>
</comment>
<sequence>MCHAEAFANNKSLNVDLSYGNENFIISAYVYPFGLIEVSCGVQGFKFVFADCIIFHNKPGFGRHIDVIGLADQGLESRVRSLIPGGGVGGVGGALGLVGLGGVIKLGVTVAVGLVVVEVTVEVCSGSGGLSAWLMSAFCGGCSSSVSSGVDQSFLGLGGGGSG</sequence>
<organism evidence="1 2">
    <name type="scientific">Genlisea aurea</name>
    <dbReference type="NCBI Taxonomy" id="192259"/>
    <lineage>
        <taxon>Eukaryota</taxon>
        <taxon>Viridiplantae</taxon>
        <taxon>Streptophyta</taxon>
        <taxon>Embryophyta</taxon>
        <taxon>Tracheophyta</taxon>
        <taxon>Spermatophyta</taxon>
        <taxon>Magnoliopsida</taxon>
        <taxon>eudicotyledons</taxon>
        <taxon>Gunneridae</taxon>
        <taxon>Pentapetalae</taxon>
        <taxon>asterids</taxon>
        <taxon>lamiids</taxon>
        <taxon>Lamiales</taxon>
        <taxon>Lentibulariaceae</taxon>
        <taxon>Genlisea</taxon>
    </lineage>
</organism>
<reference evidence="1 2" key="1">
    <citation type="journal article" date="2013" name="BMC Genomics">
        <title>The miniature genome of a carnivorous plant Genlisea aurea contains a low number of genes and short non-coding sequences.</title>
        <authorList>
            <person name="Leushkin E.V."/>
            <person name="Sutormin R.A."/>
            <person name="Nabieva E.R."/>
            <person name="Penin A.A."/>
            <person name="Kondrashov A.S."/>
            <person name="Logacheva M.D."/>
        </authorList>
    </citation>
    <scope>NUCLEOTIDE SEQUENCE [LARGE SCALE GENOMIC DNA]</scope>
</reference>
<dbReference type="EMBL" id="AUSU01008954">
    <property type="protein sequence ID" value="EPS58725.1"/>
    <property type="molecule type" value="Genomic_DNA"/>
</dbReference>